<proteinExistence type="predicted"/>
<organism evidence="1 2">
    <name type="scientific">Adlercreutzia shanghongiae</name>
    <dbReference type="NCBI Taxonomy" id="3111773"/>
    <lineage>
        <taxon>Bacteria</taxon>
        <taxon>Bacillati</taxon>
        <taxon>Actinomycetota</taxon>
        <taxon>Coriobacteriia</taxon>
        <taxon>Eggerthellales</taxon>
        <taxon>Eggerthellaceae</taxon>
        <taxon>Adlercreutzia</taxon>
    </lineage>
</organism>
<evidence type="ECO:0000313" key="2">
    <source>
        <dbReference type="Proteomes" id="UP001343724"/>
    </source>
</evidence>
<evidence type="ECO:0000313" key="1">
    <source>
        <dbReference type="EMBL" id="MEC4294398.1"/>
    </source>
</evidence>
<dbReference type="EMBL" id="JAYMFH010000003">
    <property type="protein sequence ID" value="MEC4294398.1"/>
    <property type="molecule type" value="Genomic_DNA"/>
</dbReference>
<gene>
    <name evidence="1" type="ORF">VJ920_03630</name>
</gene>
<protein>
    <submittedName>
        <fullName evidence="1">Uncharacterized protein</fullName>
    </submittedName>
</protein>
<dbReference type="Proteomes" id="UP001343724">
    <property type="component" value="Unassembled WGS sequence"/>
</dbReference>
<keyword evidence="2" id="KW-1185">Reference proteome</keyword>
<accession>A0ABU6IX96</accession>
<reference evidence="1 2" key="1">
    <citation type="submission" date="2024-01" db="EMBL/GenBank/DDBJ databases">
        <title>novel species in genus Adlercreutzia.</title>
        <authorList>
            <person name="Liu X."/>
        </authorList>
    </citation>
    <scope>NUCLEOTIDE SEQUENCE [LARGE SCALE GENOMIC DNA]</scope>
    <source>
        <strain evidence="1 2">R22</strain>
    </source>
</reference>
<comment type="caution">
    <text evidence="1">The sequence shown here is derived from an EMBL/GenBank/DDBJ whole genome shotgun (WGS) entry which is preliminary data.</text>
</comment>
<name>A0ABU6IX96_9ACTN</name>
<dbReference type="RefSeq" id="WP_326439540.1">
    <property type="nucleotide sequence ID" value="NZ_JAYMFH010000003.1"/>
</dbReference>
<sequence length="62" mass="6847">MAAKNPMEAIDAFICENLTGEAASEKMALAADLAKSYMGMSQFRYEQDQRRLGDGAYLDEAH</sequence>